<evidence type="ECO:0000313" key="1">
    <source>
        <dbReference type="EMBL" id="OGG42130.1"/>
    </source>
</evidence>
<accession>A0A1F6BYZ3</accession>
<dbReference type="STRING" id="1798471.A3A21_01955"/>
<proteinExistence type="predicted"/>
<gene>
    <name evidence="1" type="ORF">A3A21_01955</name>
</gene>
<organism evidence="1 2">
    <name type="scientific">Candidatus Jorgensenbacteria bacterium RIFCSPLOWO2_01_FULL_45_25b</name>
    <dbReference type="NCBI Taxonomy" id="1798471"/>
    <lineage>
        <taxon>Bacteria</taxon>
        <taxon>Candidatus Joergenseniibacteriota</taxon>
    </lineage>
</organism>
<dbReference type="EMBL" id="MFKK01000004">
    <property type="protein sequence ID" value="OGG42130.1"/>
    <property type="molecule type" value="Genomic_DNA"/>
</dbReference>
<evidence type="ECO:0000313" key="2">
    <source>
        <dbReference type="Proteomes" id="UP000176996"/>
    </source>
</evidence>
<name>A0A1F6BYZ3_9BACT</name>
<dbReference type="Proteomes" id="UP000176996">
    <property type="component" value="Unassembled WGS sequence"/>
</dbReference>
<protein>
    <submittedName>
        <fullName evidence="1">Uncharacterized protein</fullName>
    </submittedName>
</protein>
<dbReference type="AlphaFoldDB" id="A0A1F6BYZ3"/>
<reference evidence="1 2" key="1">
    <citation type="journal article" date="2016" name="Nat. Commun.">
        <title>Thousands of microbial genomes shed light on interconnected biogeochemical processes in an aquifer system.</title>
        <authorList>
            <person name="Anantharaman K."/>
            <person name="Brown C.T."/>
            <person name="Hug L.A."/>
            <person name="Sharon I."/>
            <person name="Castelle C.J."/>
            <person name="Probst A.J."/>
            <person name="Thomas B.C."/>
            <person name="Singh A."/>
            <person name="Wilkins M.J."/>
            <person name="Karaoz U."/>
            <person name="Brodie E.L."/>
            <person name="Williams K.H."/>
            <person name="Hubbard S.S."/>
            <person name="Banfield J.F."/>
        </authorList>
    </citation>
    <scope>NUCLEOTIDE SEQUENCE [LARGE SCALE GENOMIC DNA]</scope>
</reference>
<sequence length="98" mass="11444">MTKKATKIRKNSAHTFTVVLENINSKLDLVLDGHQVLDKKITDLHEEVGEFKAEVSYKFDVVIDELHIIRNELKEKVGRDEFVLLEKRVRVLEKTQSR</sequence>
<comment type="caution">
    <text evidence="1">The sequence shown here is derived from an EMBL/GenBank/DDBJ whole genome shotgun (WGS) entry which is preliminary data.</text>
</comment>